<organism evidence="1">
    <name type="scientific">Anopheles funestus</name>
    <name type="common">African malaria mosquito</name>
    <dbReference type="NCBI Taxonomy" id="62324"/>
    <lineage>
        <taxon>Eukaryota</taxon>
        <taxon>Metazoa</taxon>
        <taxon>Ecdysozoa</taxon>
        <taxon>Arthropoda</taxon>
        <taxon>Hexapoda</taxon>
        <taxon>Insecta</taxon>
        <taxon>Pterygota</taxon>
        <taxon>Neoptera</taxon>
        <taxon>Endopterygota</taxon>
        <taxon>Diptera</taxon>
        <taxon>Nematocera</taxon>
        <taxon>Culicoidea</taxon>
        <taxon>Culicidae</taxon>
        <taxon>Anophelinae</taxon>
        <taxon>Anopheles</taxon>
    </lineage>
</organism>
<reference evidence="1" key="1">
    <citation type="submission" date="2020-05" db="UniProtKB">
        <authorList>
            <consortium name="EnsemblMetazoa"/>
        </authorList>
    </citation>
    <scope>IDENTIFICATION</scope>
    <source>
        <strain evidence="1">FUMOZ</strain>
    </source>
</reference>
<proteinExistence type="predicted"/>
<sequence length="76" mass="8474">MLSVWTEFGSAAYERTSRFSPMGNLSSDHLRISLAWCETGCYVFVPLINSSANDIAWSLCLISFQLVLSDGCNNFE</sequence>
<accession>A0A182S4F3</accession>
<dbReference type="EnsemblMetazoa" id="AFUN015265-RA">
    <property type="protein sequence ID" value="AFUN015265-PA"/>
    <property type="gene ID" value="AFUN015265"/>
</dbReference>
<evidence type="ECO:0000313" key="1">
    <source>
        <dbReference type="EnsemblMetazoa" id="AFUN015265-PA"/>
    </source>
</evidence>
<dbReference type="AlphaFoldDB" id="A0A182S4F3"/>
<protein>
    <submittedName>
        <fullName evidence="1">Uncharacterized protein</fullName>
    </submittedName>
</protein>
<dbReference type="VEuPathDB" id="VectorBase:AFUN015265"/>
<name>A0A182S4F3_ANOFN</name>